<keyword evidence="1" id="KW-0645">Protease</keyword>
<keyword evidence="4" id="KW-0862">Zinc</keyword>
<proteinExistence type="predicted"/>
<evidence type="ECO:0000256" key="2">
    <source>
        <dbReference type="ARBA" id="ARBA00022723"/>
    </source>
</evidence>
<evidence type="ECO:0000256" key="1">
    <source>
        <dbReference type="ARBA" id="ARBA00022670"/>
    </source>
</evidence>
<evidence type="ECO:0000259" key="6">
    <source>
        <dbReference type="Pfam" id="PF14464"/>
    </source>
</evidence>
<dbReference type="SUPFAM" id="SSF102712">
    <property type="entry name" value="JAB1/MPN domain"/>
    <property type="match status" value="1"/>
</dbReference>
<dbReference type="InterPro" id="IPR028090">
    <property type="entry name" value="JAB_dom_prok"/>
</dbReference>
<name>A0ABS8A988_9BACT</name>
<evidence type="ECO:0000256" key="3">
    <source>
        <dbReference type="ARBA" id="ARBA00022801"/>
    </source>
</evidence>
<keyword evidence="3" id="KW-0378">Hydrolase</keyword>
<accession>A0ABS8A988</accession>
<keyword evidence="8" id="KW-1185">Reference proteome</keyword>
<dbReference type="Pfam" id="PF14464">
    <property type="entry name" value="Prok-JAB"/>
    <property type="match status" value="1"/>
</dbReference>
<protein>
    <submittedName>
        <fullName evidence="7">Mov34/MPN/PAD-1 family protein</fullName>
    </submittedName>
</protein>
<gene>
    <name evidence="7" type="ORF">LGH70_05195</name>
</gene>
<evidence type="ECO:0000256" key="4">
    <source>
        <dbReference type="ARBA" id="ARBA00022833"/>
    </source>
</evidence>
<evidence type="ECO:0000313" key="8">
    <source>
        <dbReference type="Proteomes" id="UP001165297"/>
    </source>
</evidence>
<keyword evidence="5" id="KW-0482">Metalloprotease</keyword>
<keyword evidence="2" id="KW-0479">Metal-binding</keyword>
<reference evidence="7" key="1">
    <citation type="submission" date="2021-10" db="EMBL/GenBank/DDBJ databases">
        <authorList>
            <person name="Dean J.D."/>
            <person name="Kim M.K."/>
            <person name="Newey C.N."/>
            <person name="Stoker T.S."/>
            <person name="Thompson D.W."/>
            <person name="Grose J.H."/>
        </authorList>
    </citation>
    <scope>NUCLEOTIDE SEQUENCE</scope>
    <source>
        <strain evidence="7">BT635</strain>
    </source>
</reference>
<feature type="domain" description="JAB" evidence="6">
    <location>
        <begin position="11"/>
        <end position="108"/>
    </location>
</feature>
<dbReference type="Gene3D" id="3.40.140.10">
    <property type="entry name" value="Cytidine Deaminase, domain 2"/>
    <property type="match status" value="1"/>
</dbReference>
<dbReference type="Proteomes" id="UP001165297">
    <property type="component" value="Unassembled WGS sequence"/>
</dbReference>
<dbReference type="EMBL" id="JAJADQ010000002">
    <property type="protein sequence ID" value="MCB2376965.1"/>
    <property type="molecule type" value="Genomic_DNA"/>
</dbReference>
<sequence length="134" mass="14311">MSPARPALPAALRRLLVLAMQDSPGREICGLLVAHNEQLSFRRLPNLGGPGEFWVEEYALEAQLRHLAATGGRVLGLVHSHCSGLELSGPDAAALPASRWPWLVVVPQAADGLVGCWYWAEGPHIHAEALALAA</sequence>
<evidence type="ECO:0000313" key="7">
    <source>
        <dbReference type="EMBL" id="MCB2376965.1"/>
    </source>
</evidence>
<dbReference type="RefSeq" id="WP_226183359.1">
    <property type="nucleotide sequence ID" value="NZ_JAJADQ010000002.1"/>
</dbReference>
<comment type="caution">
    <text evidence="7">The sequence shown here is derived from an EMBL/GenBank/DDBJ whole genome shotgun (WGS) entry which is preliminary data.</text>
</comment>
<evidence type="ECO:0000256" key="5">
    <source>
        <dbReference type="ARBA" id="ARBA00023049"/>
    </source>
</evidence>
<organism evidence="7 8">
    <name type="scientific">Hymenobacter nitidus</name>
    <dbReference type="NCBI Taxonomy" id="2880929"/>
    <lineage>
        <taxon>Bacteria</taxon>
        <taxon>Pseudomonadati</taxon>
        <taxon>Bacteroidota</taxon>
        <taxon>Cytophagia</taxon>
        <taxon>Cytophagales</taxon>
        <taxon>Hymenobacteraceae</taxon>
        <taxon>Hymenobacter</taxon>
    </lineage>
</organism>